<dbReference type="GO" id="GO:0016301">
    <property type="term" value="F:kinase activity"/>
    <property type="evidence" value="ECO:0007669"/>
    <property type="project" value="UniProtKB-KW"/>
</dbReference>
<keyword evidence="5" id="KW-0472">Membrane</keyword>
<dbReference type="RefSeq" id="WP_388239737.1">
    <property type="nucleotide sequence ID" value="NZ_JBHVZQ010000041.1"/>
</dbReference>
<evidence type="ECO:0000313" key="7">
    <source>
        <dbReference type="EMBL" id="MFF1277708.1"/>
    </source>
</evidence>
<comment type="caution">
    <text evidence="7">The sequence shown here is derived from an EMBL/GenBank/DDBJ whole genome shotgun (WGS) entry which is preliminary data.</text>
</comment>
<keyword evidence="5" id="KW-0812">Transmembrane</keyword>
<evidence type="ECO:0000256" key="2">
    <source>
        <dbReference type="ARBA" id="ARBA00022777"/>
    </source>
</evidence>
<feature type="transmembrane region" description="Helical" evidence="5">
    <location>
        <begin position="115"/>
        <end position="135"/>
    </location>
</feature>
<feature type="transmembrane region" description="Helical" evidence="5">
    <location>
        <begin position="142"/>
        <end position="160"/>
    </location>
</feature>
<keyword evidence="1" id="KW-0808">Transferase</keyword>
<dbReference type="InterPro" id="IPR036890">
    <property type="entry name" value="HATPase_C_sf"/>
</dbReference>
<dbReference type="Gene3D" id="3.30.565.10">
    <property type="entry name" value="Histidine kinase-like ATPase, C-terminal domain"/>
    <property type="match status" value="1"/>
</dbReference>
<dbReference type="CDD" id="cd16917">
    <property type="entry name" value="HATPase_UhpB-NarQ-NarX-like"/>
    <property type="match status" value="1"/>
</dbReference>
<feature type="transmembrane region" description="Helical" evidence="5">
    <location>
        <begin position="83"/>
        <end position="103"/>
    </location>
</feature>
<evidence type="ECO:0000256" key="3">
    <source>
        <dbReference type="ARBA" id="ARBA00023012"/>
    </source>
</evidence>
<keyword evidence="2 7" id="KW-0418">Kinase</keyword>
<evidence type="ECO:0000256" key="4">
    <source>
        <dbReference type="SAM" id="MobiDB-lite"/>
    </source>
</evidence>
<dbReference type="Proteomes" id="UP001601627">
    <property type="component" value="Unassembled WGS sequence"/>
</dbReference>
<sequence>MREPGRWWRRKSTPAKVETYTRWSFHFFGVVEVLVVGLPAVGGPEPRLGGPLLAMVCAHAALCMVTVSRALDWTRGRRKQPVHLLWVLGAVSAVIAVGALAAVEHGPAGSDDVGTAAGAVFGTVLILGAGIITLGLGDRRHVFSVVIAFATGAGLVPLLLGAPVTAAAVTSLVVLLGAGFVAFTAALSVWLLNAVYELDEARENRARLAVAEERLRFARDLHDVMGRNLTVLALKSELAVQLAQRGRPEAVDQMTEVQRLAHEAQREVREVVRGYREADLTAEIVGAQGVLRAAGIACTITGSPAGLPASAQSALGWVMREAATNVLRHGDARRCTVELKVTEGRVVLSVENDGVRGETGGRGTGSGLAGLRERLTGIGGTLEAGPAGEESFRLTAEVPLPRKAEPPAAAARQASRPVQGAAS</sequence>
<keyword evidence="3" id="KW-0902">Two-component regulatory system</keyword>
<dbReference type="Gene3D" id="1.20.5.1930">
    <property type="match status" value="1"/>
</dbReference>
<name>A0ABW6QG54_9ACTN</name>
<evidence type="ECO:0000256" key="5">
    <source>
        <dbReference type="SAM" id="Phobius"/>
    </source>
</evidence>
<protein>
    <submittedName>
        <fullName evidence="7">Sensor histidine kinase</fullName>
    </submittedName>
</protein>
<dbReference type="PANTHER" id="PTHR24421">
    <property type="entry name" value="NITRATE/NITRITE SENSOR PROTEIN NARX-RELATED"/>
    <property type="match status" value="1"/>
</dbReference>
<dbReference type="SUPFAM" id="SSF55874">
    <property type="entry name" value="ATPase domain of HSP90 chaperone/DNA topoisomerase II/histidine kinase"/>
    <property type="match status" value="1"/>
</dbReference>
<evidence type="ECO:0000259" key="6">
    <source>
        <dbReference type="Pfam" id="PF07730"/>
    </source>
</evidence>
<reference evidence="7 8" key="1">
    <citation type="submission" date="2024-09" db="EMBL/GenBank/DDBJ databases">
        <title>The Natural Products Discovery Center: Release of the First 8490 Sequenced Strains for Exploring Actinobacteria Biosynthetic Diversity.</title>
        <authorList>
            <person name="Kalkreuter E."/>
            <person name="Kautsar S.A."/>
            <person name="Yang D."/>
            <person name="Bader C.D."/>
            <person name="Teijaro C.N."/>
            <person name="Fluegel L."/>
            <person name="Davis C.M."/>
            <person name="Simpson J.R."/>
            <person name="Lauterbach L."/>
            <person name="Steele A.D."/>
            <person name="Gui C."/>
            <person name="Meng S."/>
            <person name="Li G."/>
            <person name="Viehrig K."/>
            <person name="Ye F."/>
            <person name="Su P."/>
            <person name="Kiefer A.F."/>
            <person name="Nichols A."/>
            <person name="Cepeda A.J."/>
            <person name="Yan W."/>
            <person name="Fan B."/>
            <person name="Jiang Y."/>
            <person name="Adhikari A."/>
            <person name="Zheng C.-J."/>
            <person name="Schuster L."/>
            <person name="Cowan T.M."/>
            <person name="Smanski M.J."/>
            <person name="Chevrette M.G."/>
            <person name="De Carvalho L.P.S."/>
            <person name="Shen B."/>
        </authorList>
    </citation>
    <scope>NUCLEOTIDE SEQUENCE [LARGE SCALE GENOMIC DNA]</scope>
    <source>
        <strain evidence="7 8">NPDC058328</strain>
    </source>
</reference>
<organism evidence="7 8">
    <name type="scientific">Streptomyces marokkonensis</name>
    <dbReference type="NCBI Taxonomy" id="324855"/>
    <lineage>
        <taxon>Bacteria</taxon>
        <taxon>Bacillati</taxon>
        <taxon>Actinomycetota</taxon>
        <taxon>Actinomycetes</taxon>
        <taxon>Kitasatosporales</taxon>
        <taxon>Streptomycetaceae</taxon>
        <taxon>Streptomyces</taxon>
    </lineage>
</organism>
<dbReference type="EMBL" id="JBHVZQ010000041">
    <property type="protein sequence ID" value="MFF1277708.1"/>
    <property type="molecule type" value="Genomic_DNA"/>
</dbReference>
<accession>A0ABW6QG54</accession>
<feature type="transmembrane region" description="Helical" evidence="5">
    <location>
        <begin position="52"/>
        <end position="71"/>
    </location>
</feature>
<keyword evidence="5" id="KW-1133">Transmembrane helix</keyword>
<feature type="compositionally biased region" description="Low complexity" evidence="4">
    <location>
        <begin position="406"/>
        <end position="417"/>
    </location>
</feature>
<gene>
    <name evidence="7" type="ORF">ACFVZC_30585</name>
</gene>
<feature type="domain" description="Signal transduction histidine kinase subgroup 3 dimerisation and phosphoacceptor" evidence="6">
    <location>
        <begin position="213"/>
        <end position="280"/>
    </location>
</feature>
<dbReference type="Pfam" id="PF07730">
    <property type="entry name" value="HisKA_3"/>
    <property type="match status" value="1"/>
</dbReference>
<feature type="region of interest" description="Disordered" evidence="4">
    <location>
        <begin position="398"/>
        <end position="423"/>
    </location>
</feature>
<evidence type="ECO:0000313" key="8">
    <source>
        <dbReference type="Proteomes" id="UP001601627"/>
    </source>
</evidence>
<keyword evidence="8" id="KW-1185">Reference proteome</keyword>
<dbReference type="InterPro" id="IPR050482">
    <property type="entry name" value="Sensor_HK_TwoCompSys"/>
</dbReference>
<feature type="transmembrane region" description="Helical" evidence="5">
    <location>
        <begin position="166"/>
        <end position="192"/>
    </location>
</feature>
<proteinExistence type="predicted"/>
<feature type="transmembrane region" description="Helical" evidence="5">
    <location>
        <begin position="20"/>
        <end position="40"/>
    </location>
</feature>
<dbReference type="PANTHER" id="PTHR24421:SF63">
    <property type="entry name" value="SENSOR HISTIDINE KINASE DESK"/>
    <property type="match status" value="1"/>
</dbReference>
<dbReference type="InterPro" id="IPR011712">
    <property type="entry name" value="Sig_transdc_His_kin_sub3_dim/P"/>
</dbReference>
<evidence type="ECO:0000256" key="1">
    <source>
        <dbReference type="ARBA" id="ARBA00022679"/>
    </source>
</evidence>